<dbReference type="InterPro" id="IPR003400">
    <property type="entry name" value="ExbD"/>
</dbReference>
<evidence type="ECO:0000256" key="2">
    <source>
        <dbReference type="ARBA" id="ARBA00005811"/>
    </source>
</evidence>
<evidence type="ECO:0000256" key="3">
    <source>
        <dbReference type="ARBA" id="ARBA00022475"/>
    </source>
</evidence>
<comment type="caution">
    <text evidence="9">The sequence shown here is derived from an EMBL/GenBank/DDBJ whole genome shotgun (WGS) entry which is preliminary data.</text>
</comment>
<reference evidence="9 10" key="1">
    <citation type="submission" date="2018-01" db="EMBL/GenBank/DDBJ databases">
        <title>A novel member of the phylum Bacteroidetes isolated from glacier ice.</title>
        <authorList>
            <person name="Liu Q."/>
            <person name="Xin Y.-H."/>
        </authorList>
    </citation>
    <scope>NUCLEOTIDE SEQUENCE [LARGE SCALE GENOMIC DNA]</scope>
    <source>
        <strain evidence="9 10">RB1R16</strain>
    </source>
</reference>
<evidence type="ECO:0000256" key="6">
    <source>
        <dbReference type="ARBA" id="ARBA00023136"/>
    </source>
</evidence>
<dbReference type="PANTHER" id="PTHR30558">
    <property type="entry name" value="EXBD MEMBRANE COMPONENT OF PMF-DRIVEN MACROMOLECULE IMPORT SYSTEM"/>
    <property type="match status" value="1"/>
</dbReference>
<keyword evidence="7" id="KW-0653">Protein transport</keyword>
<dbReference type="Proteomes" id="UP000239872">
    <property type="component" value="Unassembled WGS sequence"/>
</dbReference>
<gene>
    <name evidence="9" type="ORF">CJD36_002720</name>
</gene>
<dbReference type="PANTHER" id="PTHR30558:SF3">
    <property type="entry name" value="BIOPOLYMER TRANSPORT PROTEIN EXBD-RELATED"/>
    <property type="match status" value="1"/>
</dbReference>
<comment type="subcellular location">
    <subcellularLocation>
        <location evidence="1">Cell membrane</location>
        <topology evidence="1">Single-pass membrane protein</topology>
    </subcellularLocation>
    <subcellularLocation>
        <location evidence="7">Cell membrane</location>
        <topology evidence="7">Single-pass type II membrane protein</topology>
    </subcellularLocation>
</comment>
<sequence>MAELDTSSGGGHKKGPGVKKAKKLSTRIDLTPMVDLGFLLITFFMFTTTLAKPKTMEINMPYKDPLMKDEDKNKIKNSVALTILLSKNHRLYYYEGIGDDPNKPPEYKVTGFKQKDGIRDVIINKKKMVDDLKRQQALTAKDEATILIKPDSTSTYSDLVNILDEMTINGVKVYAIIDISPVELENIAATVAANGGK</sequence>
<evidence type="ECO:0000313" key="9">
    <source>
        <dbReference type="EMBL" id="PQJ12674.1"/>
    </source>
</evidence>
<feature type="transmembrane region" description="Helical" evidence="8">
    <location>
        <begin position="33"/>
        <end position="51"/>
    </location>
</feature>
<keyword evidence="7" id="KW-0813">Transport</keyword>
<evidence type="ECO:0000313" key="10">
    <source>
        <dbReference type="Proteomes" id="UP000239872"/>
    </source>
</evidence>
<evidence type="ECO:0000256" key="5">
    <source>
        <dbReference type="ARBA" id="ARBA00022989"/>
    </source>
</evidence>
<keyword evidence="3" id="KW-1003">Cell membrane</keyword>
<dbReference type="GO" id="GO:0005886">
    <property type="term" value="C:plasma membrane"/>
    <property type="evidence" value="ECO:0007669"/>
    <property type="project" value="UniProtKB-SubCell"/>
</dbReference>
<dbReference type="OrthoDB" id="952702at2"/>
<name>A0A2S7T132_9BACT</name>
<dbReference type="AlphaFoldDB" id="A0A2S7T132"/>
<keyword evidence="4 7" id="KW-0812">Transmembrane</keyword>
<evidence type="ECO:0000256" key="1">
    <source>
        <dbReference type="ARBA" id="ARBA00004162"/>
    </source>
</evidence>
<proteinExistence type="inferred from homology"/>
<evidence type="ECO:0000256" key="8">
    <source>
        <dbReference type="SAM" id="Phobius"/>
    </source>
</evidence>
<protein>
    <submittedName>
        <fullName evidence="9">Biopolymer transporter ExbD</fullName>
    </submittedName>
</protein>
<dbReference type="GO" id="GO:0022857">
    <property type="term" value="F:transmembrane transporter activity"/>
    <property type="evidence" value="ECO:0007669"/>
    <property type="project" value="InterPro"/>
</dbReference>
<dbReference type="RefSeq" id="WP_105037557.1">
    <property type="nucleotide sequence ID" value="NZ_PPSL01000001.1"/>
</dbReference>
<comment type="similarity">
    <text evidence="2 7">Belongs to the ExbD/TolR family.</text>
</comment>
<keyword evidence="10" id="KW-1185">Reference proteome</keyword>
<evidence type="ECO:0000256" key="7">
    <source>
        <dbReference type="RuleBase" id="RU003879"/>
    </source>
</evidence>
<evidence type="ECO:0000256" key="4">
    <source>
        <dbReference type="ARBA" id="ARBA00022692"/>
    </source>
</evidence>
<accession>A0A2S7T132</accession>
<keyword evidence="6 8" id="KW-0472">Membrane</keyword>
<organism evidence="9 10">
    <name type="scientific">Flavipsychrobacter stenotrophus</name>
    <dbReference type="NCBI Taxonomy" id="2077091"/>
    <lineage>
        <taxon>Bacteria</taxon>
        <taxon>Pseudomonadati</taxon>
        <taxon>Bacteroidota</taxon>
        <taxon>Chitinophagia</taxon>
        <taxon>Chitinophagales</taxon>
        <taxon>Chitinophagaceae</taxon>
        <taxon>Flavipsychrobacter</taxon>
    </lineage>
</organism>
<dbReference type="Pfam" id="PF02472">
    <property type="entry name" value="ExbD"/>
    <property type="match status" value="1"/>
</dbReference>
<dbReference type="GO" id="GO:0015031">
    <property type="term" value="P:protein transport"/>
    <property type="evidence" value="ECO:0007669"/>
    <property type="project" value="UniProtKB-KW"/>
</dbReference>
<dbReference type="EMBL" id="PPSL01000001">
    <property type="protein sequence ID" value="PQJ12674.1"/>
    <property type="molecule type" value="Genomic_DNA"/>
</dbReference>
<keyword evidence="5 8" id="KW-1133">Transmembrane helix</keyword>